<dbReference type="Pfam" id="PF21082">
    <property type="entry name" value="MS_channel_3rd"/>
    <property type="match status" value="1"/>
</dbReference>
<dbReference type="RefSeq" id="WP_058461371.1">
    <property type="nucleotide sequence ID" value="NZ_CAAAHS010000008.1"/>
</dbReference>
<protein>
    <recommendedName>
        <fullName evidence="7">Small-conductance mechanosensitive channel</fullName>
    </recommendedName>
</protein>
<evidence type="ECO:0000256" key="7">
    <source>
        <dbReference type="RuleBase" id="RU369025"/>
    </source>
</evidence>
<evidence type="ECO:0000313" key="11">
    <source>
        <dbReference type="EMBL" id="KTC65627.1"/>
    </source>
</evidence>
<dbReference type="PANTHER" id="PTHR30221">
    <property type="entry name" value="SMALL-CONDUCTANCE MECHANOSENSITIVE CHANNEL"/>
    <property type="match status" value="1"/>
</dbReference>
<dbReference type="PANTHER" id="PTHR30221:SF20">
    <property type="entry name" value="SMALL-CONDUCTANCE MECHANOSENSITIVE CHANNEL"/>
    <property type="match status" value="1"/>
</dbReference>
<keyword evidence="5 7" id="KW-1133">Transmembrane helix</keyword>
<dbReference type="Gene3D" id="3.30.70.100">
    <property type="match status" value="1"/>
</dbReference>
<keyword evidence="7" id="KW-0407">Ion channel</keyword>
<dbReference type="Gene3D" id="2.30.30.60">
    <property type="match status" value="1"/>
</dbReference>
<geneLocation type="plasmid" evidence="12 14">
    <name>11</name>
</geneLocation>
<organism evidence="11 13">
    <name type="scientific">Legionella adelaidensis</name>
    <dbReference type="NCBI Taxonomy" id="45056"/>
    <lineage>
        <taxon>Bacteria</taxon>
        <taxon>Pseudomonadati</taxon>
        <taxon>Pseudomonadota</taxon>
        <taxon>Gammaproteobacteria</taxon>
        <taxon>Legionellales</taxon>
        <taxon>Legionellaceae</taxon>
        <taxon>Legionella</taxon>
    </lineage>
</organism>
<keyword evidence="7" id="KW-0813">Transport</keyword>
<dbReference type="PATRIC" id="fig|45056.6.peg.291"/>
<dbReference type="InterPro" id="IPR049142">
    <property type="entry name" value="MS_channel_1st"/>
</dbReference>
<evidence type="ECO:0000256" key="4">
    <source>
        <dbReference type="ARBA" id="ARBA00022692"/>
    </source>
</evidence>
<feature type="domain" description="Mechanosensitive ion channel MscS C-terminal" evidence="9">
    <location>
        <begin position="167"/>
        <end position="247"/>
    </location>
</feature>
<dbReference type="InterPro" id="IPR023408">
    <property type="entry name" value="MscS_beta-dom_sf"/>
</dbReference>
<keyword evidence="13" id="KW-1185">Reference proteome</keyword>
<comment type="caution">
    <text evidence="7">Lacks conserved residue(s) required for the propagation of feature annotation.</text>
</comment>
<dbReference type="EMBL" id="LNKA01000001">
    <property type="protein sequence ID" value="KTC65627.1"/>
    <property type="molecule type" value="Genomic_DNA"/>
</dbReference>
<dbReference type="Pfam" id="PF21088">
    <property type="entry name" value="MS_channel_1st"/>
    <property type="match status" value="1"/>
</dbReference>
<keyword evidence="4 7" id="KW-0812">Transmembrane</keyword>
<keyword evidence="6 7" id="KW-0472">Membrane</keyword>
<comment type="similarity">
    <text evidence="2 7">Belongs to the MscS (TC 1.A.23) family.</text>
</comment>
<comment type="function">
    <text evidence="7">Mechanosensitive channel that participates in the regulation of osmotic pressure changes within the cell, opening in response to stretch forces in the membrane lipid bilayer, without the need for other proteins. Contributes to normal resistance to hypoosmotic shock. Forms an ion channel of 1.0 nanosiemens conductance with a slight preference for anions.</text>
</comment>
<feature type="domain" description="Mechanosensitive ion channel MscS" evidence="8">
    <location>
        <begin position="95"/>
        <end position="159"/>
    </location>
</feature>
<evidence type="ECO:0000313" key="13">
    <source>
        <dbReference type="Proteomes" id="UP000054859"/>
    </source>
</evidence>
<dbReference type="Proteomes" id="UP000281170">
    <property type="component" value="Plasmid 11"/>
</dbReference>
<dbReference type="SUPFAM" id="SSF82861">
    <property type="entry name" value="Mechanosensitive channel protein MscS (YggB), transmembrane region"/>
    <property type="match status" value="1"/>
</dbReference>
<dbReference type="InterPro" id="IPR045275">
    <property type="entry name" value="MscS_archaea/bacteria_type"/>
</dbReference>
<evidence type="ECO:0000313" key="14">
    <source>
        <dbReference type="Proteomes" id="UP000281170"/>
    </source>
</evidence>
<evidence type="ECO:0000259" key="10">
    <source>
        <dbReference type="Pfam" id="PF21088"/>
    </source>
</evidence>
<sequence length="250" mass="28391">MDIIEKIGFLHILYALGLVLFGLLVAKKTSLLIEKAVIKKYTRHQAMLVQKIIFYVLLAIFIVSALQELGFRMTALLGAAGILTVAVGFASQTAASNLVSGIFLLFERPFRIGDVIEVKTFQGTVESIDWLSTKIKTKDNTLIRIPNESIMKSEIINYNYFKIRRLKLSFPIAYQNQIPRIREILTQLAEKNELILKQPRPTIEIDNLSEGGLQIKFIVWTKSTDVPVVKNQLFEVLKERLEKEEIKLAG</sequence>
<evidence type="ECO:0000256" key="1">
    <source>
        <dbReference type="ARBA" id="ARBA00004651"/>
    </source>
</evidence>
<dbReference type="Gene3D" id="1.10.287.1260">
    <property type="match status" value="1"/>
</dbReference>
<dbReference type="InterPro" id="IPR006685">
    <property type="entry name" value="MscS_channel_2nd"/>
</dbReference>
<keyword evidence="12" id="KW-0614">Plasmid</keyword>
<feature type="transmembrane region" description="Helical" evidence="7">
    <location>
        <begin position="6"/>
        <end position="26"/>
    </location>
</feature>
<comment type="subcellular location">
    <subcellularLocation>
        <location evidence="7">Cell inner membrane</location>
        <topology evidence="7">Multi-pass membrane protein</topology>
    </subcellularLocation>
    <subcellularLocation>
        <location evidence="1">Cell membrane</location>
        <topology evidence="1">Multi-pass membrane protein</topology>
    </subcellularLocation>
</comment>
<proteinExistence type="inferred from homology"/>
<dbReference type="Proteomes" id="UP000054859">
    <property type="component" value="Unassembled WGS sequence"/>
</dbReference>
<keyword evidence="7" id="KW-0997">Cell inner membrane</keyword>
<evidence type="ECO:0000313" key="12">
    <source>
        <dbReference type="EMBL" id="VEH85176.1"/>
    </source>
</evidence>
<reference evidence="12 14" key="2">
    <citation type="submission" date="2018-12" db="EMBL/GenBank/DDBJ databases">
        <authorList>
            <consortium name="Pathogen Informatics"/>
        </authorList>
    </citation>
    <scope>NUCLEOTIDE SEQUENCE [LARGE SCALE GENOMIC DNA]</scope>
    <source>
        <strain evidence="12 14">NCTC12735</strain>
        <plasmid evidence="14">11</plasmid>
    </source>
</reference>
<evidence type="ECO:0000256" key="3">
    <source>
        <dbReference type="ARBA" id="ARBA00022475"/>
    </source>
</evidence>
<keyword evidence="3" id="KW-1003">Cell membrane</keyword>
<comment type="subunit">
    <text evidence="7">Homoheptamer.</text>
</comment>
<dbReference type="SUPFAM" id="SSF50182">
    <property type="entry name" value="Sm-like ribonucleoproteins"/>
    <property type="match status" value="1"/>
</dbReference>
<dbReference type="EMBL" id="LR134420">
    <property type="protein sequence ID" value="VEH85176.1"/>
    <property type="molecule type" value="Genomic_DNA"/>
</dbReference>
<dbReference type="OrthoDB" id="9799209at2"/>
<accession>A0A0W0R3K3</accession>
<reference evidence="11 13" key="1">
    <citation type="submission" date="2015-11" db="EMBL/GenBank/DDBJ databases">
        <title>Identification of large and diverse effector repertoires of 38 Legionella species.</title>
        <authorList>
            <person name="Burstein D."/>
            <person name="Amaro F."/>
            <person name="Zusman T."/>
            <person name="Lifshitz Z."/>
            <person name="Cohen O."/>
            <person name="Gilbert J.A."/>
            <person name="Pupko T."/>
            <person name="Shuman H.A."/>
            <person name="Segal G."/>
        </authorList>
    </citation>
    <scope>NUCLEOTIDE SEQUENCE [LARGE SCALE GENOMIC DNA]</scope>
    <source>
        <strain evidence="11 13">1762-AUS-E</strain>
    </source>
</reference>
<evidence type="ECO:0000256" key="2">
    <source>
        <dbReference type="ARBA" id="ARBA00008017"/>
    </source>
</evidence>
<feature type="transmembrane region" description="Helical" evidence="7">
    <location>
        <begin position="47"/>
        <end position="67"/>
    </location>
</feature>
<dbReference type="AlphaFoldDB" id="A0A0W0R3K3"/>
<dbReference type="SUPFAM" id="SSF82689">
    <property type="entry name" value="Mechanosensitive channel protein MscS (YggB), C-terminal domain"/>
    <property type="match status" value="1"/>
</dbReference>
<dbReference type="STRING" id="45056.Lade_0285"/>
<dbReference type="InterPro" id="IPR010920">
    <property type="entry name" value="LSM_dom_sf"/>
</dbReference>
<dbReference type="Pfam" id="PF00924">
    <property type="entry name" value="MS_channel_2nd"/>
    <property type="match status" value="1"/>
</dbReference>
<dbReference type="InterPro" id="IPR011014">
    <property type="entry name" value="MscS_channel_TM-2"/>
</dbReference>
<evidence type="ECO:0000259" key="8">
    <source>
        <dbReference type="Pfam" id="PF00924"/>
    </source>
</evidence>
<evidence type="ECO:0000256" key="5">
    <source>
        <dbReference type="ARBA" id="ARBA00022989"/>
    </source>
</evidence>
<feature type="domain" description="Mechanosensitive ion channel transmembrane helices 2/3" evidence="10">
    <location>
        <begin position="51"/>
        <end position="92"/>
    </location>
</feature>
<dbReference type="GO" id="GO:0008381">
    <property type="term" value="F:mechanosensitive monoatomic ion channel activity"/>
    <property type="evidence" value="ECO:0007669"/>
    <property type="project" value="InterPro"/>
</dbReference>
<evidence type="ECO:0000256" key="6">
    <source>
        <dbReference type="ARBA" id="ARBA00023136"/>
    </source>
</evidence>
<name>A0A0W0R3K3_9GAMM</name>
<dbReference type="InterPro" id="IPR049278">
    <property type="entry name" value="MS_channel_C"/>
</dbReference>
<dbReference type="KEGG" id="ladl:NCTC12735_00800"/>
<keyword evidence="7" id="KW-0406">Ion transport</keyword>
<evidence type="ECO:0000259" key="9">
    <source>
        <dbReference type="Pfam" id="PF21082"/>
    </source>
</evidence>
<gene>
    <name evidence="12" type="primary">mscS</name>
    <name evidence="11" type="ORF">Lade_0285</name>
    <name evidence="12" type="ORF">NCTC12735_00800</name>
</gene>
<dbReference type="InterPro" id="IPR011066">
    <property type="entry name" value="MscS_channel_C_sf"/>
</dbReference>
<dbReference type="GO" id="GO:0005886">
    <property type="term" value="C:plasma membrane"/>
    <property type="evidence" value="ECO:0007669"/>
    <property type="project" value="UniProtKB-SubCell"/>
</dbReference>
<feature type="transmembrane region" description="Helical" evidence="7">
    <location>
        <begin position="73"/>
        <end position="106"/>
    </location>
</feature>